<name>A0A3A8QYT6_9BACT</name>
<dbReference type="Pfam" id="PF00534">
    <property type="entry name" value="Glycos_transf_1"/>
    <property type="match status" value="1"/>
</dbReference>
<keyword evidence="6" id="KW-1185">Reference proteome</keyword>
<protein>
    <submittedName>
        <fullName evidence="5">Glycosyltransferase family 1 protein</fullName>
    </submittedName>
</protein>
<dbReference type="InterPro" id="IPR001296">
    <property type="entry name" value="Glyco_trans_1"/>
</dbReference>
<dbReference type="GO" id="GO:0016757">
    <property type="term" value="F:glycosyltransferase activity"/>
    <property type="evidence" value="ECO:0007669"/>
    <property type="project" value="UniProtKB-KW"/>
</dbReference>
<dbReference type="PANTHER" id="PTHR12526:SF510">
    <property type="entry name" value="D-INOSITOL 3-PHOSPHATE GLYCOSYLTRANSFERASE"/>
    <property type="match status" value="1"/>
</dbReference>
<evidence type="ECO:0000256" key="2">
    <source>
        <dbReference type="ARBA" id="ARBA00022679"/>
    </source>
</evidence>
<dbReference type="CDD" id="cd03801">
    <property type="entry name" value="GT4_PimA-like"/>
    <property type="match status" value="1"/>
</dbReference>
<proteinExistence type="predicted"/>
<keyword evidence="2 5" id="KW-0808">Transferase</keyword>
<dbReference type="Gene3D" id="3.40.50.2000">
    <property type="entry name" value="Glycogen Phosphorylase B"/>
    <property type="match status" value="2"/>
</dbReference>
<evidence type="ECO:0000259" key="3">
    <source>
        <dbReference type="Pfam" id="PF00534"/>
    </source>
</evidence>
<evidence type="ECO:0000256" key="1">
    <source>
        <dbReference type="ARBA" id="ARBA00022676"/>
    </source>
</evidence>
<dbReference type="AlphaFoldDB" id="A0A3A8QYT6"/>
<reference evidence="6" key="1">
    <citation type="submission" date="2018-09" db="EMBL/GenBank/DDBJ databases">
        <authorList>
            <person name="Livingstone P.G."/>
            <person name="Whitworth D.E."/>
        </authorList>
    </citation>
    <scope>NUCLEOTIDE SEQUENCE [LARGE SCALE GENOMIC DNA]</scope>
    <source>
        <strain evidence="6">AB050A</strain>
    </source>
</reference>
<organism evidence="5 6">
    <name type="scientific">Corallococcus aberystwythensis</name>
    <dbReference type="NCBI Taxonomy" id="2316722"/>
    <lineage>
        <taxon>Bacteria</taxon>
        <taxon>Pseudomonadati</taxon>
        <taxon>Myxococcota</taxon>
        <taxon>Myxococcia</taxon>
        <taxon>Myxococcales</taxon>
        <taxon>Cystobacterineae</taxon>
        <taxon>Myxococcaceae</taxon>
        <taxon>Corallococcus</taxon>
    </lineage>
</organism>
<dbReference type="Proteomes" id="UP000267003">
    <property type="component" value="Unassembled WGS sequence"/>
</dbReference>
<sequence length="411" mass="43782">MRILFLNPVGILGGAERALVDLLACLRTLEPGLSLHLIAGTDGPLVETARGLGVEARVLALPDRLSALGDSGLREQGRAGLWRFTREVAPTPLLLARYGLDLRRAVRDAAPDLLHSNGIKTHLLSAATAGLPVPRVWHVHDFLGERPLVRRALSGLHPLASAAIANSQAVGDDARTVLGKVPVHVVPNGVDVERFSPAAGDGAHLDALAGLPPAPAGTLRVGLVATYARWKGHDVFLEAAALLTRQAPALPVRFYLVGAPLYRTAGSQFTDAELRGQVERHGLTGRVGFVPFQPEPARVYRALDVFVHASTRREPFGLTIAEALACGRAAVISKSSGAAEALRDGEDVLAIDPGNANTLATALRRLLGDEALRDTLARAARDTAVRRFSRERYARDILAVYRSLVPARGHS</sequence>
<evidence type="ECO:0000313" key="6">
    <source>
        <dbReference type="Proteomes" id="UP000267003"/>
    </source>
</evidence>
<feature type="domain" description="Glycosyltransferase subfamily 4-like N-terminal" evidence="4">
    <location>
        <begin position="13"/>
        <end position="194"/>
    </location>
</feature>
<dbReference type="EMBL" id="RAWK01000020">
    <property type="protein sequence ID" value="RKH72908.1"/>
    <property type="molecule type" value="Genomic_DNA"/>
</dbReference>
<comment type="caution">
    <text evidence="5">The sequence shown here is derived from an EMBL/GenBank/DDBJ whole genome shotgun (WGS) entry which is preliminary data.</text>
</comment>
<dbReference type="RefSeq" id="WP_120554219.1">
    <property type="nucleotide sequence ID" value="NZ_RAWK01000020.1"/>
</dbReference>
<feature type="domain" description="Glycosyl transferase family 1" evidence="3">
    <location>
        <begin position="221"/>
        <end position="382"/>
    </location>
</feature>
<dbReference type="PANTHER" id="PTHR12526">
    <property type="entry name" value="GLYCOSYLTRANSFERASE"/>
    <property type="match status" value="1"/>
</dbReference>
<dbReference type="Pfam" id="PF13439">
    <property type="entry name" value="Glyco_transf_4"/>
    <property type="match status" value="1"/>
</dbReference>
<gene>
    <name evidence="5" type="ORF">D7W81_05300</name>
</gene>
<dbReference type="SUPFAM" id="SSF53756">
    <property type="entry name" value="UDP-Glycosyltransferase/glycogen phosphorylase"/>
    <property type="match status" value="1"/>
</dbReference>
<dbReference type="OrthoDB" id="9801609at2"/>
<evidence type="ECO:0000259" key="4">
    <source>
        <dbReference type="Pfam" id="PF13439"/>
    </source>
</evidence>
<dbReference type="InterPro" id="IPR028098">
    <property type="entry name" value="Glyco_trans_4-like_N"/>
</dbReference>
<accession>A0A3A8QYT6</accession>
<keyword evidence="1" id="KW-0328">Glycosyltransferase</keyword>
<evidence type="ECO:0000313" key="5">
    <source>
        <dbReference type="EMBL" id="RKH72908.1"/>
    </source>
</evidence>